<comment type="caution">
    <text evidence="1">The sequence shown here is derived from an EMBL/GenBank/DDBJ whole genome shotgun (WGS) entry which is preliminary data.</text>
</comment>
<accession>A0A9N9IDG0</accession>
<sequence length="138" mass="16849">MEQIFCSFCYARNNRVESIFEERWAALLQEYPDTTSYLQRYLYPCREAWLEYTIERLLAKESKFIKLNETIGKLPVSQDEDYHNHYFKEVDISYQYFLTLAILKLQRHEMNHSMHYQYHLSNLEYELKQQVTVESPRG</sequence>
<dbReference type="OrthoDB" id="2425091at2759"/>
<protein>
    <submittedName>
        <fullName evidence="1">1372_t:CDS:1</fullName>
    </submittedName>
</protein>
<dbReference type="Proteomes" id="UP000789570">
    <property type="component" value="Unassembled WGS sequence"/>
</dbReference>
<evidence type="ECO:0000313" key="2">
    <source>
        <dbReference type="Proteomes" id="UP000789570"/>
    </source>
</evidence>
<dbReference type="AlphaFoldDB" id="A0A9N9IDG0"/>
<evidence type="ECO:0000313" key="1">
    <source>
        <dbReference type="EMBL" id="CAG8731426.1"/>
    </source>
</evidence>
<gene>
    <name evidence="1" type="ORF">FCALED_LOCUS15009</name>
</gene>
<organism evidence="1 2">
    <name type="scientific">Funneliformis caledonium</name>
    <dbReference type="NCBI Taxonomy" id="1117310"/>
    <lineage>
        <taxon>Eukaryota</taxon>
        <taxon>Fungi</taxon>
        <taxon>Fungi incertae sedis</taxon>
        <taxon>Mucoromycota</taxon>
        <taxon>Glomeromycotina</taxon>
        <taxon>Glomeromycetes</taxon>
        <taxon>Glomerales</taxon>
        <taxon>Glomeraceae</taxon>
        <taxon>Funneliformis</taxon>
    </lineage>
</organism>
<keyword evidence="2" id="KW-1185">Reference proteome</keyword>
<feature type="non-terminal residue" evidence="1">
    <location>
        <position position="1"/>
    </location>
</feature>
<name>A0A9N9IDG0_9GLOM</name>
<proteinExistence type="predicted"/>
<dbReference type="EMBL" id="CAJVPQ010012386">
    <property type="protein sequence ID" value="CAG8731426.1"/>
    <property type="molecule type" value="Genomic_DNA"/>
</dbReference>
<reference evidence="1" key="1">
    <citation type="submission" date="2021-06" db="EMBL/GenBank/DDBJ databases">
        <authorList>
            <person name="Kallberg Y."/>
            <person name="Tangrot J."/>
            <person name="Rosling A."/>
        </authorList>
    </citation>
    <scope>NUCLEOTIDE SEQUENCE</scope>
    <source>
        <strain evidence="1">UK204</strain>
    </source>
</reference>